<gene>
    <name evidence="1" type="ORF">PODLI_1B007379</name>
</gene>
<dbReference type="AlphaFoldDB" id="A0AA35PPP2"/>
<organism evidence="1 2">
    <name type="scientific">Podarcis lilfordi</name>
    <name type="common">Lilford's wall lizard</name>
    <dbReference type="NCBI Taxonomy" id="74358"/>
    <lineage>
        <taxon>Eukaryota</taxon>
        <taxon>Metazoa</taxon>
        <taxon>Chordata</taxon>
        <taxon>Craniata</taxon>
        <taxon>Vertebrata</taxon>
        <taxon>Euteleostomi</taxon>
        <taxon>Lepidosauria</taxon>
        <taxon>Squamata</taxon>
        <taxon>Bifurcata</taxon>
        <taxon>Unidentata</taxon>
        <taxon>Episquamata</taxon>
        <taxon>Laterata</taxon>
        <taxon>Lacertibaenia</taxon>
        <taxon>Lacertidae</taxon>
        <taxon>Podarcis</taxon>
    </lineage>
</organism>
<sequence>MPRGCTSSQEFGRSRSVPAALRERKAWLENACIILAFDFQEKNPDIGLWELSMTAIDNKEGTFFYPFLQKGGRHWLLNALHPSIPSGTVKNDGTLYWKEGVWALTSKARHRTVNWVQWRSYFSCASWRRRRKT</sequence>
<name>A0AA35PPP2_9SAUR</name>
<evidence type="ECO:0000313" key="2">
    <source>
        <dbReference type="Proteomes" id="UP001178461"/>
    </source>
</evidence>
<dbReference type="Proteomes" id="UP001178461">
    <property type="component" value="Chromosome Z"/>
</dbReference>
<keyword evidence="2" id="KW-1185">Reference proteome</keyword>
<dbReference type="EMBL" id="OX395140">
    <property type="protein sequence ID" value="CAI5793328.1"/>
    <property type="molecule type" value="Genomic_DNA"/>
</dbReference>
<protein>
    <submittedName>
        <fullName evidence="1">Uncharacterized protein</fullName>
    </submittedName>
</protein>
<evidence type="ECO:0000313" key="1">
    <source>
        <dbReference type="EMBL" id="CAI5793328.1"/>
    </source>
</evidence>
<reference evidence="1" key="1">
    <citation type="submission" date="2022-12" db="EMBL/GenBank/DDBJ databases">
        <authorList>
            <person name="Alioto T."/>
            <person name="Alioto T."/>
            <person name="Gomez Garrido J."/>
        </authorList>
    </citation>
    <scope>NUCLEOTIDE SEQUENCE</scope>
</reference>
<accession>A0AA35PPP2</accession>
<proteinExistence type="predicted"/>